<dbReference type="KEGG" id="plyc:GXP70_13295"/>
<protein>
    <submittedName>
        <fullName evidence="1">N-formylglutamate amidohydrolase</fullName>
    </submittedName>
</protein>
<dbReference type="EMBL" id="CP048209">
    <property type="protein sequence ID" value="QHT60828.1"/>
    <property type="molecule type" value="Genomic_DNA"/>
</dbReference>
<dbReference type="Pfam" id="PF05013">
    <property type="entry name" value="FGase"/>
    <property type="match status" value="1"/>
</dbReference>
<dbReference type="Proteomes" id="UP000476064">
    <property type="component" value="Chromosome"/>
</dbReference>
<dbReference type="SUPFAM" id="SSF53187">
    <property type="entry name" value="Zn-dependent exopeptidases"/>
    <property type="match status" value="1"/>
</dbReference>
<gene>
    <name evidence="1" type="ORF">GXP70_13295</name>
</gene>
<evidence type="ECO:0000313" key="1">
    <source>
        <dbReference type="EMBL" id="QHT60828.1"/>
    </source>
</evidence>
<proteinExistence type="predicted"/>
<reference evidence="1 2" key="1">
    <citation type="submission" date="2020-01" db="EMBL/GenBank/DDBJ databases">
        <title>Paenibacillus sp. nov., isolated from tomato rhizosphere.</title>
        <authorList>
            <person name="Weon H.-Y."/>
            <person name="Lee S.A."/>
        </authorList>
    </citation>
    <scope>NUCLEOTIDE SEQUENCE [LARGE SCALE GENOMIC DNA]</scope>
    <source>
        <strain evidence="1 2">12200R-189</strain>
    </source>
</reference>
<sequence length="258" mass="28732">MDPVYVRRANQPCGIIVSIPHGSSRLTGEMDANRRPDAILANSDWFLNELYAFLHDLQATIVSANYSRYVIDVNRAVTGGSGNGYTTSLVYSATTFGKAIYDSPLPADVIANRLDTVYKPFHRRLKEEIDAVLQTNRIAYLFDLHSFYIQSDADVVLGTCAGRSCSGAFAQLVYEAFASEGFVVKIDEPGLTGGYITSHYGAPDRVEAIQIELRYTAYIGKRAFGEEAVAARDESLFRETQARLLHVFRRLERTLVRV</sequence>
<dbReference type="RefSeq" id="WP_162357268.1">
    <property type="nucleotide sequence ID" value="NZ_CP048209.1"/>
</dbReference>
<dbReference type="InterPro" id="IPR007709">
    <property type="entry name" value="N-FG_amidohydro"/>
</dbReference>
<dbReference type="GO" id="GO:0016787">
    <property type="term" value="F:hydrolase activity"/>
    <property type="evidence" value="ECO:0007669"/>
    <property type="project" value="UniProtKB-KW"/>
</dbReference>
<name>A0A6C0FUJ5_9BACL</name>
<keyword evidence="1" id="KW-0378">Hydrolase</keyword>
<organism evidence="1 2">
    <name type="scientific">Paenibacillus lycopersici</name>
    <dbReference type="NCBI Taxonomy" id="2704462"/>
    <lineage>
        <taxon>Bacteria</taxon>
        <taxon>Bacillati</taxon>
        <taxon>Bacillota</taxon>
        <taxon>Bacilli</taxon>
        <taxon>Bacillales</taxon>
        <taxon>Paenibacillaceae</taxon>
        <taxon>Paenibacillus</taxon>
    </lineage>
</organism>
<dbReference type="AlphaFoldDB" id="A0A6C0FUJ5"/>
<dbReference type="Gene3D" id="3.40.630.40">
    <property type="entry name" value="Zn-dependent exopeptidases"/>
    <property type="match status" value="1"/>
</dbReference>
<evidence type="ECO:0000313" key="2">
    <source>
        <dbReference type="Proteomes" id="UP000476064"/>
    </source>
</evidence>
<keyword evidence="2" id="KW-1185">Reference proteome</keyword>
<accession>A0A6C0FUJ5</accession>